<organism evidence="1">
    <name type="scientific">Anguilla anguilla</name>
    <name type="common">European freshwater eel</name>
    <name type="synonym">Muraena anguilla</name>
    <dbReference type="NCBI Taxonomy" id="7936"/>
    <lineage>
        <taxon>Eukaryota</taxon>
        <taxon>Metazoa</taxon>
        <taxon>Chordata</taxon>
        <taxon>Craniata</taxon>
        <taxon>Vertebrata</taxon>
        <taxon>Euteleostomi</taxon>
        <taxon>Actinopterygii</taxon>
        <taxon>Neopterygii</taxon>
        <taxon>Teleostei</taxon>
        <taxon>Anguilliformes</taxon>
        <taxon>Anguillidae</taxon>
        <taxon>Anguilla</taxon>
    </lineage>
</organism>
<dbReference type="AlphaFoldDB" id="A0A0E9V3D0"/>
<reference evidence="1" key="2">
    <citation type="journal article" date="2015" name="Fish Shellfish Immunol.">
        <title>Early steps in the European eel (Anguilla anguilla)-Vibrio vulnificus interaction in the gills: Role of the RtxA13 toxin.</title>
        <authorList>
            <person name="Callol A."/>
            <person name="Pajuelo D."/>
            <person name="Ebbesson L."/>
            <person name="Teles M."/>
            <person name="MacKenzie S."/>
            <person name="Amaro C."/>
        </authorList>
    </citation>
    <scope>NUCLEOTIDE SEQUENCE</scope>
</reference>
<protein>
    <submittedName>
        <fullName evidence="1">Uncharacterized protein</fullName>
    </submittedName>
</protein>
<dbReference type="EMBL" id="GBXM01036040">
    <property type="protein sequence ID" value="JAH72537.1"/>
    <property type="molecule type" value="Transcribed_RNA"/>
</dbReference>
<sequence length="48" mass="5351">MGKKPLWAWSICDDVGIKRRMKKGNILLPKKFGALLCGCVKLFVNSVS</sequence>
<accession>A0A0E9V3D0</accession>
<proteinExistence type="predicted"/>
<reference evidence="1" key="1">
    <citation type="submission" date="2014-11" db="EMBL/GenBank/DDBJ databases">
        <authorList>
            <person name="Amaro Gonzalez C."/>
        </authorList>
    </citation>
    <scope>NUCLEOTIDE SEQUENCE</scope>
</reference>
<evidence type="ECO:0000313" key="1">
    <source>
        <dbReference type="EMBL" id="JAH72537.1"/>
    </source>
</evidence>
<name>A0A0E9V3D0_ANGAN</name>